<keyword evidence="3" id="KW-1185">Reference proteome</keyword>
<reference evidence="2 3" key="1">
    <citation type="submission" date="2018-06" db="EMBL/GenBank/DDBJ databases">
        <title>Genomic Encyclopedia of Archaeal and Bacterial Type Strains, Phase II (KMG-II): from individual species to whole genera.</title>
        <authorList>
            <person name="Goeker M."/>
        </authorList>
    </citation>
    <scope>NUCLEOTIDE SEQUENCE [LARGE SCALE GENOMIC DNA]</scope>
    <source>
        <strain evidence="2 3">ATCC BAA-1881</strain>
    </source>
</reference>
<dbReference type="InterPro" id="IPR010033">
    <property type="entry name" value="HAD_SF_ppase_IIIC"/>
</dbReference>
<dbReference type="GO" id="GO:0016747">
    <property type="term" value="F:acyltransferase activity, transferring groups other than amino-acyl groups"/>
    <property type="evidence" value="ECO:0007669"/>
    <property type="project" value="InterPro"/>
</dbReference>
<dbReference type="Gene3D" id="3.40.50.1000">
    <property type="entry name" value="HAD superfamily/HAD-like"/>
    <property type="match status" value="1"/>
</dbReference>
<organism evidence="2 3">
    <name type="scientific">Thermosporothrix hazakensis</name>
    <dbReference type="NCBI Taxonomy" id="644383"/>
    <lineage>
        <taxon>Bacteria</taxon>
        <taxon>Bacillati</taxon>
        <taxon>Chloroflexota</taxon>
        <taxon>Ktedonobacteria</taxon>
        <taxon>Ktedonobacterales</taxon>
        <taxon>Thermosporotrichaceae</taxon>
        <taxon>Thermosporothrix</taxon>
    </lineage>
</organism>
<dbReference type="OrthoDB" id="323926at2"/>
<dbReference type="InterPro" id="IPR023214">
    <property type="entry name" value="HAD_sf"/>
</dbReference>
<dbReference type="NCBIfam" id="TIGR01681">
    <property type="entry name" value="HAD-SF-IIIC"/>
    <property type="match status" value="1"/>
</dbReference>
<evidence type="ECO:0000259" key="1">
    <source>
        <dbReference type="PROSITE" id="PS51186"/>
    </source>
</evidence>
<sequence>MLKQDASIQKRKQQTIKCVVWDLDNTLWDNVLLEDGAISLRPEALEVIKILDSRGILHSIASKNDHTTAMQKLEELGISQYFLYPQIHWDAKSSSLKAIASALNIGLDTLAFVDDQPFEREEVAFSLPEVLCIDSACLSTIPDLPAMKPRFITEDSQRRRQMYQSDILRKEAEKEFTGTNEEFLATLNMVFTISRAREADLQRAEELTVRTHQLNTTGRTYSYDELNQFRLSPDHLLLVAELQDKYGTYGKIGLALIHCQQHAWTIKLLLMSCRVMSRGVGTILMSYIMQEARKAGVHLLADFLVTERNRMMYVTYKFGGFRERERNGDMVLLENDLSHIQAFPDYATVRVE</sequence>
<dbReference type="SUPFAM" id="SSF56784">
    <property type="entry name" value="HAD-like"/>
    <property type="match status" value="1"/>
</dbReference>
<dbReference type="NCBIfam" id="TIGR01686">
    <property type="entry name" value="FkbH"/>
    <property type="match status" value="1"/>
</dbReference>
<dbReference type="SUPFAM" id="SSF55729">
    <property type="entry name" value="Acyl-CoA N-acyltransferases (Nat)"/>
    <property type="match status" value="1"/>
</dbReference>
<dbReference type="Proteomes" id="UP000248806">
    <property type="component" value="Unassembled WGS sequence"/>
</dbReference>
<dbReference type="RefSeq" id="WP_111324070.1">
    <property type="nucleotide sequence ID" value="NZ_BIFX01000002.1"/>
</dbReference>
<accession>A0A326U3W8</accession>
<dbReference type="InterPro" id="IPR000182">
    <property type="entry name" value="GNAT_dom"/>
</dbReference>
<dbReference type="AlphaFoldDB" id="A0A326U3W8"/>
<dbReference type="EMBL" id="QKUF01000013">
    <property type="protein sequence ID" value="PZW27154.1"/>
    <property type="molecule type" value="Genomic_DNA"/>
</dbReference>
<evidence type="ECO:0000313" key="3">
    <source>
        <dbReference type="Proteomes" id="UP000248806"/>
    </source>
</evidence>
<dbReference type="InterPro" id="IPR036412">
    <property type="entry name" value="HAD-like_sf"/>
</dbReference>
<name>A0A326U3W8_THEHA</name>
<dbReference type="PROSITE" id="PS51186">
    <property type="entry name" value="GNAT"/>
    <property type="match status" value="1"/>
</dbReference>
<protein>
    <submittedName>
        <fullName evidence="2">HAD superfamily phosphatase (TIGR01681 family)/FkbH-like protein</fullName>
    </submittedName>
</protein>
<dbReference type="InterPro" id="IPR010037">
    <property type="entry name" value="FkbH_domain"/>
</dbReference>
<gene>
    <name evidence="2" type="ORF">EI42_03717</name>
</gene>
<dbReference type="InterPro" id="IPR016181">
    <property type="entry name" value="Acyl_CoA_acyltransferase"/>
</dbReference>
<evidence type="ECO:0000313" key="2">
    <source>
        <dbReference type="EMBL" id="PZW27154.1"/>
    </source>
</evidence>
<feature type="domain" description="N-acetyltransferase" evidence="1">
    <location>
        <begin position="191"/>
        <end position="338"/>
    </location>
</feature>
<dbReference type="Gene3D" id="3.40.630.30">
    <property type="match status" value="1"/>
</dbReference>
<comment type="caution">
    <text evidence="2">The sequence shown here is derived from an EMBL/GenBank/DDBJ whole genome shotgun (WGS) entry which is preliminary data.</text>
</comment>
<proteinExistence type="predicted"/>